<organism evidence="19 20">
    <name type="scientific">Jejuia pallidilutea</name>
    <dbReference type="NCBI Taxonomy" id="504487"/>
    <lineage>
        <taxon>Bacteria</taxon>
        <taxon>Pseudomonadati</taxon>
        <taxon>Bacteroidota</taxon>
        <taxon>Flavobacteriia</taxon>
        <taxon>Flavobacteriales</taxon>
        <taxon>Flavobacteriaceae</taxon>
        <taxon>Jejuia</taxon>
    </lineage>
</organism>
<evidence type="ECO:0000259" key="16">
    <source>
        <dbReference type="Pfam" id="PF00391"/>
    </source>
</evidence>
<dbReference type="GO" id="GO:0005524">
    <property type="term" value="F:ATP binding"/>
    <property type="evidence" value="ECO:0007669"/>
    <property type="project" value="UniProtKB-UniRule"/>
</dbReference>
<reference evidence="19 20" key="1">
    <citation type="submission" date="2018-02" db="EMBL/GenBank/DDBJ databases">
        <title>Genomic Encyclopedia of Archaeal and Bacterial Type Strains, Phase II (KMG-II): from individual species to whole genera.</title>
        <authorList>
            <person name="Goeker M."/>
        </authorList>
    </citation>
    <scope>NUCLEOTIDE SEQUENCE [LARGE SCALE GENOMIC DNA]</scope>
    <source>
        <strain evidence="19 20">DSM 21165</strain>
    </source>
</reference>
<evidence type="ECO:0000256" key="6">
    <source>
        <dbReference type="ARBA" id="ARBA00022679"/>
    </source>
</evidence>
<dbReference type="Gene3D" id="3.50.30.10">
    <property type="entry name" value="Phosphohistidine domain"/>
    <property type="match status" value="1"/>
</dbReference>
<dbReference type="EMBL" id="PVEO01000009">
    <property type="protein sequence ID" value="PQV46523.1"/>
    <property type="molecule type" value="Genomic_DNA"/>
</dbReference>
<evidence type="ECO:0000259" key="17">
    <source>
        <dbReference type="Pfam" id="PF01326"/>
    </source>
</evidence>
<feature type="binding site" evidence="14">
    <location>
        <position position="809"/>
    </location>
    <ligand>
        <name>substrate</name>
    </ligand>
</feature>
<feature type="binding site" evidence="14">
    <location>
        <position position="626"/>
    </location>
    <ligand>
        <name>substrate</name>
    </ligand>
</feature>
<evidence type="ECO:0000256" key="10">
    <source>
        <dbReference type="ARBA" id="ARBA00022840"/>
    </source>
</evidence>
<proteinExistence type="inferred from homology"/>
<evidence type="ECO:0000256" key="2">
    <source>
        <dbReference type="ARBA" id="ARBA00003144"/>
    </source>
</evidence>
<keyword evidence="8" id="KW-0547">Nucleotide-binding</keyword>
<dbReference type="InterPro" id="IPR002192">
    <property type="entry name" value="PPDK_AMP/ATP-bd"/>
</dbReference>
<comment type="caution">
    <text evidence="19">The sequence shown here is derived from an EMBL/GenBank/DDBJ whole genome shotgun (WGS) entry which is preliminary data.</text>
</comment>
<dbReference type="PROSITE" id="PS00742">
    <property type="entry name" value="PEP_ENZYMES_2"/>
    <property type="match status" value="1"/>
</dbReference>
<evidence type="ECO:0000256" key="7">
    <source>
        <dbReference type="ARBA" id="ARBA00022723"/>
    </source>
</evidence>
<dbReference type="Pfam" id="PF00391">
    <property type="entry name" value="PEP-utilizers"/>
    <property type="match status" value="1"/>
</dbReference>
<evidence type="ECO:0000256" key="4">
    <source>
        <dbReference type="ARBA" id="ARBA00011994"/>
    </source>
</evidence>
<dbReference type="InterPro" id="IPR013815">
    <property type="entry name" value="ATP_grasp_subdomain_1"/>
</dbReference>
<evidence type="ECO:0000256" key="12">
    <source>
        <dbReference type="PIRNR" id="PIRNR000853"/>
    </source>
</evidence>
<evidence type="ECO:0000256" key="15">
    <source>
        <dbReference type="PIRSR" id="PIRSR000853-3"/>
    </source>
</evidence>
<feature type="binding site" evidence="14">
    <location>
        <position position="832"/>
    </location>
    <ligand>
        <name>substrate</name>
    </ligand>
</feature>
<feature type="binding site" evidence="15">
    <location>
        <position position="833"/>
    </location>
    <ligand>
        <name>Mg(2+)</name>
        <dbReference type="ChEBI" id="CHEBI:18420"/>
    </ligand>
</feature>
<evidence type="ECO:0000256" key="9">
    <source>
        <dbReference type="ARBA" id="ARBA00022777"/>
    </source>
</evidence>
<feature type="domain" description="PEP-utilising enzyme mobile" evidence="16">
    <location>
        <begin position="489"/>
        <end position="568"/>
    </location>
</feature>
<dbReference type="InterPro" id="IPR000121">
    <property type="entry name" value="PEP_util_C"/>
</dbReference>
<dbReference type="GO" id="GO:0050242">
    <property type="term" value="F:pyruvate, phosphate dikinase activity"/>
    <property type="evidence" value="ECO:0007669"/>
    <property type="project" value="UniProtKB-UniRule"/>
</dbReference>
<feature type="binding site" evidence="14">
    <location>
        <position position="830"/>
    </location>
    <ligand>
        <name>substrate</name>
    </ligand>
</feature>
<feature type="binding site" evidence="14">
    <location>
        <position position="682"/>
    </location>
    <ligand>
        <name>substrate</name>
    </ligand>
</feature>
<dbReference type="GO" id="GO:0046872">
    <property type="term" value="F:metal ion binding"/>
    <property type="evidence" value="ECO:0007669"/>
    <property type="project" value="UniProtKB-UniRule"/>
</dbReference>
<dbReference type="PIRSF" id="PIRSF000853">
    <property type="entry name" value="PPDK"/>
    <property type="match status" value="1"/>
</dbReference>
<dbReference type="InterPro" id="IPR008279">
    <property type="entry name" value="PEP-util_enz_mobile_dom"/>
</dbReference>
<keyword evidence="6" id="KW-0808">Transferase</keyword>
<dbReference type="Proteomes" id="UP000251545">
    <property type="component" value="Unassembled WGS sequence"/>
</dbReference>
<dbReference type="InterPro" id="IPR040442">
    <property type="entry name" value="Pyrv_kinase-like_dom_sf"/>
</dbReference>
<feature type="domain" description="Pyruvate phosphate dikinase AMP/ATP-binding" evidence="17">
    <location>
        <begin position="102"/>
        <end position="425"/>
    </location>
</feature>
<dbReference type="NCBIfam" id="TIGR01828">
    <property type="entry name" value="pyru_phos_dikin"/>
    <property type="match status" value="1"/>
</dbReference>
<evidence type="ECO:0000256" key="3">
    <source>
        <dbReference type="ARBA" id="ARBA00007837"/>
    </source>
</evidence>
<dbReference type="PANTHER" id="PTHR22931">
    <property type="entry name" value="PHOSPHOENOLPYRUVATE DIKINASE-RELATED"/>
    <property type="match status" value="1"/>
</dbReference>
<dbReference type="Gene3D" id="3.30.470.20">
    <property type="entry name" value="ATP-grasp fold, B domain"/>
    <property type="match status" value="1"/>
</dbReference>
<feature type="domain" description="PEP-utilising enzyme C-terminal" evidence="18">
    <location>
        <begin position="583"/>
        <end position="933"/>
    </location>
</feature>
<evidence type="ECO:0000256" key="5">
    <source>
        <dbReference type="ARBA" id="ARBA00020138"/>
    </source>
</evidence>
<dbReference type="SUPFAM" id="SSF52009">
    <property type="entry name" value="Phosphohistidine domain"/>
    <property type="match status" value="1"/>
</dbReference>
<evidence type="ECO:0000313" key="20">
    <source>
        <dbReference type="Proteomes" id="UP000251545"/>
    </source>
</evidence>
<evidence type="ECO:0000259" key="18">
    <source>
        <dbReference type="Pfam" id="PF02896"/>
    </source>
</evidence>
<gene>
    <name evidence="19" type="ORF">CLV33_10920</name>
</gene>
<dbReference type="Gene3D" id="3.20.20.60">
    <property type="entry name" value="Phosphoenolpyruvate-binding domains"/>
    <property type="match status" value="1"/>
</dbReference>
<dbReference type="AlphaFoldDB" id="A0A362WY19"/>
<feature type="domain" description="Pyruvate phosphate dikinase AMP/ATP-binding" evidence="17">
    <location>
        <begin position="57"/>
        <end position="91"/>
    </location>
</feature>
<comment type="catalytic activity">
    <reaction evidence="12">
        <text>pyruvate + phosphate + ATP = phosphoenolpyruvate + AMP + diphosphate + H(+)</text>
        <dbReference type="Rhea" id="RHEA:10756"/>
        <dbReference type="ChEBI" id="CHEBI:15361"/>
        <dbReference type="ChEBI" id="CHEBI:15378"/>
        <dbReference type="ChEBI" id="CHEBI:30616"/>
        <dbReference type="ChEBI" id="CHEBI:33019"/>
        <dbReference type="ChEBI" id="CHEBI:43474"/>
        <dbReference type="ChEBI" id="CHEBI:58702"/>
        <dbReference type="ChEBI" id="CHEBI:456215"/>
        <dbReference type="EC" id="2.7.9.1"/>
    </reaction>
</comment>
<dbReference type="EC" id="2.7.9.1" evidence="4 12"/>
<dbReference type="InterPro" id="IPR015813">
    <property type="entry name" value="Pyrv/PenolPyrv_kinase-like_dom"/>
</dbReference>
<dbReference type="SUPFAM" id="SSF56059">
    <property type="entry name" value="Glutathione synthetase ATP-binding domain-like"/>
    <property type="match status" value="1"/>
</dbReference>
<dbReference type="GO" id="GO:0016301">
    <property type="term" value="F:kinase activity"/>
    <property type="evidence" value="ECO:0007669"/>
    <property type="project" value="UniProtKB-UniRule"/>
</dbReference>
<comment type="cofactor">
    <cofactor evidence="1 12 15">
        <name>Mg(2+)</name>
        <dbReference type="ChEBI" id="CHEBI:18420"/>
    </cofactor>
</comment>
<keyword evidence="9 19" id="KW-0418">Kinase</keyword>
<dbReference type="Pfam" id="PF01326">
    <property type="entry name" value="PPDK_N"/>
    <property type="match status" value="2"/>
</dbReference>
<evidence type="ECO:0000256" key="11">
    <source>
        <dbReference type="ARBA" id="ARBA00022842"/>
    </source>
</evidence>
<feature type="active site" description="Tele-phosphohistidine intermediate" evidence="13">
    <location>
        <position position="520"/>
    </location>
</feature>
<evidence type="ECO:0000313" key="19">
    <source>
        <dbReference type="EMBL" id="PQV46523.1"/>
    </source>
</evidence>
<accession>A0A362WY19</accession>
<dbReference type="InterPro" id="IPR036637">
    <property type="entry name" value="Phosphohistidine_dom_sf"/>
</dbReference>
<protein>
    <recommendedName>
        <fullName evidence="5 12">Pyruvate, phosphate dikinase</fullName>
        <ecNumber evidence="4 12">2.7.9.1</ecNumber>
    </recommendedName>
</protein>
<keyword evidence="7 15" id="KW-0479">Metal-binding</keyword>
<dbReference type="InterPro" id="IPR010121">
    <property type="entry name" value="Pyruvate_phosphate_dikinase"/>
</dbReference>
<dbReference type="InterPro" id="IPR023151">
    <property type="entry name" value="PEP_util_CS"/>
</dbReference>
<sequence length="939" mass="104618">MCLHDFYHDYFPLKKLFLYEFLNMNQTTNIMEILEKTKARVFKFGDKTADGNSTMKNLLGGKGANLAEMSSIGIPVPPGFTITTEVCTEFNLLGKDAVVELIKDEVEASIANIESLMGTTFGDKENPLLVSVRSGARVSMPGMMDTVLNLGLNDDAVIGLANKTGNERFAWDSYRRFIQMYGGVVLGMKPEAKEDIDPFEEIMEHLKYKRRITLDTEFTIQDLKDLVYDFKDAVKKRTGHDFPTNPWDQLWGAVIAVFNSWNGDRAMYYRKMHGYPANWGTAVNVQAMVYGNMGENSGTGVCFTRDAGTGEDVFNGEYLINAQGEDVVAGVRTPQQITKLGSQRWAELAKIEEQDRIENYPSLEELMPSIYKELNGYQEKLENHYKDMQDMEFTIQDGKLWILQTRNGKRTGAAMVKIAMDMFKQGLITEKEAVLRIEPSKLDELLHPVFDAKALKEAHVIAQGLPASPGAATGQIVFFADEANKYKYTILVRIETSPEDLEGMNIARGILTARGGMTSHAAVVARGMGKCCISGAGALKINYKTRTLKVGDKVYHEGDWISLNGSTGNIIEGKVATSEPELSGEFAEIMTLSDKYTTMQVRTNADTPNDAKVARNFGAQGIGLTRTEHMFFEVDRIKAMREMILSDTLIGRQNALEKLLPMQRSDFEGIFEAMQGLPVTVRLLDPPLHEFVPHQLETQRSLAEEMHITLEAVKIKVAELEEFNPMLGHRGCRLGITYPEITEMQARAIIEAALNLKERGIVAKPEIMIPLIGTLTEFESQEAVIRETANKVFKERNDTVEYAVGTMIEIPRATLIADKIAKYADFFSFGTNDLTQMAFGYSRDDASKFLPIYIEKGILTADPFEVLDQEGVGQLVEMATERGRNTKPKLKVGICGEHGGDPSSVEFCYRTGLNYVSCSPYRVPIARLASAQAAIKASL</sequence>
<name>A0A362WY19_9FLAO</name>
<dbReference type="Gene3D" id="3.30.1490.20">
    <property type="entry name" value="ATP-grasp fold, A domain"/>
    <property type="match status" value="1"/>
</dbReference>
<dbReference type="SUPFAM" id="SSF51621">
    <property type="entry name" value="Phosphoenolpyruvate/pyruvate domain"/>
    <property type="match status" value="1"/>
</dbReference>
<evidence type="ECO:0000256" key="14">
    <source>
        <dbReference type="PIRSR" id="PIRSR000853-2"/>
    </source>
</evidence>
<dbReference type="Gene3D" id="1.10.189.10">
    <property type="entry name" value="Pyruvate Phosphate Dikinase, domain 2"/>
    <property type="match status" value="1"/>
</dbReference>
<dbReference type="PANTHER" id="PTHR22931:SF9">
    <property type="entry name" value="PYRUVATE, PHOSPHATE DIKINASE 1, CHLOROPLASTIC"/>
    <property type="match status" value="1"/>
</dbReference>
<evidence type="ECO:0000256" key="13">
    <source>
        <dbReference type="PIRSR" id="PIRSR000853-1"/>
    </source>
</evidence>
<evidence type="ECO:0000256" key="8">
    <source>
        <dbReference type="ARBA" id="ARBA00022741"/>
    </source>
</evidence>
<feature type="binding site" evidence="14">
    <location>
        <position position="833"/>
    </location>
    <ligand>
        <name>substrate</name>
    </ligand>
</feature>
<keyword evidence="19" id="KW-0670">Pyruvate</keyword>
<keyword evidence="10" id="KW-0067">ATP-binding</keyword>
<evidence type="ECO:0000256" key="1">
    <source>
        <dbReference type="ARBA" id="ARBA00001946"/>
    </source>
</evidence>
<comment type="function">
    <text evidence="2">Catalyzes the reversible phosphorylation of pyruvate and phosphate.</text>
</comment>
<feature type="active site" description="Proton donor" evidence="13">
    <location>
        <position position="895"/>
    </location>
</feature>
<dbReference type="PROSITE" id="PS00370">
    <property type="entry name" value="PEP_ENZYMES_PHOS_SITE"/>
    <property type="match status" value="1"/>
</dbReference>
<dbReference type="Pfam" id="PF02896">
    <property type="entry name" value="PEP-utilizers_C"/>
    <property type="match status" value="1"/>
</dbReference>
<dbReference type="InterPro" id="IPR018274">
    <property type="entry name" value="PEP_util_AS"/>
</dbReference>
<dbReference type="Gene3D" id="1.20.80.30">
    <property type="match status" value="1"/>
</dbReference>
<feature type="binding site" evidence="14">
    <location>
        <position position="831"/>
    </location>
    <ligand>
        <name>substrate</name>
    </ligand>
</feature>
<keyword evidence="11 15" id="KW-0460">Magnesium</keyword>
<comment type="similarity">
    <text evidence="3 12">Belongs to the PEP-utilizing enzyme family.</text>
</comment>
<feature type="binding site" evidence="15">
    <location>
        <position position="809"/>
    </location>
    <ligand>
        <name>Mg(2+)</name>
        <dbReference type="ChEBI" id="CHEBI:18420"/>
    </ligand>
</feature>